<dbReference type="InParanoid" id="A0A0N1PH68"/>
<protein>
    <recommendedName>
        <fullName evidence="2">Ig-like domain-containing protein</fullName>
    </recommendedName>
</protein>
<feature type="domain" description="Ig-like" evidence="2">
    <location>
        <begin position="15"/>
        <end position="97"/>
    </location>
</feature>
<keyword evidence="1" id="KW-1015">Disulfide bond</keyword>
<dbReference type="PROSITE" id="PS50835">
    <property type="entry name" value="IG_LIKE"/>
    <property type="match status" value="1"/>
</dbReference>
<dbReference type="InterPro" id="IPR013783">
    <property type="entry name" value="Ig-like_fold"/>
</dbReference>
<proteinExistence type="predicted"/>
<keyword evidence="4" id="KW-1185">Reference proteome</keyword>
<evidence type="ECO:0000313" key="3">
    <source>
        <dbReference type="EMBL" id="KPJ14176.1"/>
    </source>
</evidence>
<name>A0A0N1PH68_PAPMA</name>
<dbReference type="AlphaFoldDB" id="A0A0N1PH68"/>
<evidence type="ECO:0000259" key="2">
    <source>
        <dbReference type="PROSITE" id="PS50835"/>
    </source>
</evidence>
<organism evidence="3 4">
    <name type="scientific">Papilio machaon</name>
    <name type="common">Old World swallowtail butterfly</name>
    <dbReference type="NCBI Taxonomy" id="76193"/>
    <lineage>
        <taxon>Eukaryota</taxon>
        <taxon>Metazoa</taxon>
        <taxon>Ecdysozoa</taxon>
        <taxon>Arthropoda</taxon>
        <taxon>Hexapoda</taxon>
        <taxon>Insecta</taxon>
        <taxon>Pterygota</taxon>
        <taxon>Neoptera</taxon>
        <taxon>Endopterygota</taxon>
        <taxon>Lepidoptera</taxon>
        <taxon>Glossata</taxon>
        <taxon>Ditrysia</taxon>
        <taxon>Papilionoidea</taxon>
        <taxon>Papilionidae</taxon>
        <taxon>Papilioninae</taxon>
        <taxon>Papilio</taxon>
    </lineage>
</organism>
<dbReference type="Proteomes" id="UP000053240">
    <property type="component" value="Unassembled WGS sequence"/>
</dbReference>
<reference evidence="3 4" key="1">
    <citation type="journal article" date="2015" name="Nat. Commun.">
        <title>Outbred genome sequencing and CRISPR/Cas9 gene editing in butterflies.</title>
        <authorList>
            <person name="Li X."/>
            <person name="Fan D."/>
            <person name="Zhang W."/>
            <person name="Liu G."/>
            <person name="Zhang L."/>
            <person name="Zhao L."/>
            <person name="Fang X."/>
            <person name="Chen L."/>
            <person name="Dong Y."/>
            <person name="Chen Y."/>
            <person name="Ding Y."/>
            <person name="Zhao R."/>
            <person name="Feng M."/>
            <person name="Zhu Y."/>
            <person name="Feng Y."/>
            <person name="Jiang X."/>
            <person name="Zhu D."/>
            <person name="Xiang H."/>
            <person name="Feng X."/>
            <person name="Li S."/>
            <person name="Wang J."/>
            <person name="Zhang G."/>
            <person name="Kronforst M.R."/>
            <person name="Wang W."/>
        </authorList>
    </citation>
    <scope>NUCLEOTIDE SEQUENCE [LARGE SCALE GENOMIC DNA]</scope>
    <source>
        <strain evidence="3">Ya'a_city_454_Pm</strain>
        <tissue evidence="3">Whole body</tissue>
    </source>
</reference>
<evidence type="ECO:0000313" key="4">
    <source>
        <dbReference type="Proteomes" id="UP000053240"/>
    </source>
</evidence>
<dbReference type="InterPro" id="IPR007110">
    <property type="entry name" value="Ig-like_dom"/>
</dbReference>
<sequence length="97" mass="10729">MSGWRPISPAPYLKPQSVEVRTGDGQVLADGAVLGPLLERTRVNVSCLVREGKPQPKVAWYFNGKEMLDVRILATAINRNNQRQNGGNQLGTKYHSL</sequence>
<accession>A0A0N1PH68</accession>
<dbReference type="EMBL" id="KQ460501">
    <property type="protein sequence ID" value="KPJ14176.1"/>
    <property type="molecule type" value="Genomic_DNA"/>
</dbReference>
<evidence type="ECO:0000256" key="1">
    <source>
        <dbReference type="ARBA" id="ARBA00023157"/>
    </source>
</evidence>
<dbReference type="InterPro" id="IPR036179">
    <property type="entry name" value="Ig-like_dom_sf"/>
</dbReference>
<dbReference type="Gene3D" id="2.60.40.10">
    <property type="entry name" value="Immunoglobulins"/>
    <property type="match status" value="1"/>
</dbReference>
<dbReference type="SUPFAM" id="SSF48726">
    <property type="entry name" value="Immunoglobulin"/>
    <property type="match status" value="1"/>
</dbReference>
<gene>
    <name evidence="3" type="ORF">RR48_03714</name>
</gene>
<dbReference type="Pfam" id="PF08205">
    <property type="entry name" value="C2-set_2"/>
    <property type="match status" value="1"/>
</dbReference>
<dbReference type="InterPro" id="IPR013162">
    <property type="entry name" value="CD80_C2-set"/>
</dbReference>